<dbReference type="EMBL" id="JAFEMO010000002">
    <property type="protein sequence ID" value="KAH7575198.1"/>
    <property type="molecule type" value="Genomic_DNA"/>
</dbReference>
<dbReference type="InterPro" id="IPR002885">
    <property type="entry name" value="PPR_rpt"/>
</dbReference>
<dbReference type="Gene3D" id="1.25.40.10">
    <property type="entry name" value="Tetratricopeptide repeat domain"/>
    <property type="match status" value="6"/>
</dbReference>
<evidence type="ECO:0000256" key="3">
    <source>
        <dbReference type="PROSITE-ProRule" id="PRU00708"/>
    </source>
</evidence>
<feature type="repeat" description="PPR" evidence="3">
    <location>
        <begin position="830"/>
        <end position="864"/>
    </location>
</feature>
<dbReference type="SUPFAM" id="SSF48452">
    <property type="entry name" value="TPR-like"/>
    <property type="match status" value="1"/>
</dbReference>
<evidence type="ECO:0000313" key="9">
    <source>
        <dbReference type="Proteomes" id="UP000827721"/>
    </source>
</evidence>
<reference evidence="8 9" key="1">
    <citation type="submission" date="2021-02" db="EMBL/GenBank/DDBJ databases">
        <title>Plant Genome Project.</title>
        <authorList>
            <person name="Zhang R.-G."/>
        </authorList>
    </citation>
    <scope>NUCLEOTIDE SEQUENCE [LARGE SCALE GENOMIC DNA]</scope>
    <source>
        <tissue evidence="8">Leaves</tissue>
    </source>
</reference>
<feature type="repeat" description="PPR" evidence="3">
    <location>
        <begin position="1090"/>
        <end position="1124"/>
    </location>
</feature>
<feature type="repeat" description="PPR" evidence="3">
    <location>
        <begin position="725"/>
        <end position="759"/>
    </location>
</feature>
<feature type="repeat" description="PPR" evidence="3">
    <location>
        <begin position="935"/>
        <end position="969"/>
    </location>
</feature>
<organism evidence="8 9">
    <name type="scientific">Xanthoceras sorbifolium</name>
    <dbReference type="NCBI Taxonomy" id="99658"/>
    <lineage>
        <taxon>Eukaryota</taxon>
        <taxon>Viridiplantae</taxon>
        <taxon>Streptophyta</taxon>
        <taxon>Embryophyta</taxon>
        <taxon>Tracheophyta</taxon>
        <taxon>Spermatophyta</taxon>
        <taxon>Magnoliopsida</taxon>
        <taxon>eudicotyledons</taxon>
        <taxon>Gunneridae</taxon>
        <taxon>Pentapetalae</taxon>
        <taxon>rosids</taxon>
        <taxon>malvids</taxon>
        <taxon>Sapindales</taxon>
        <taxon>Sapindaceae</taxon>
        <taxon>Xanthoceroideae</taxon>
        <taxon>Xanthoceras</taxon>
    </lineage>
</organism>
<keyword evidence="6" id="KW-0472">Membrane</keyword>
<feature type="region of interest" description="Disordered" evidence="5">
    <location>
        <begin position="68"/>
        <end position="91"/>
    </location>
</feature>
<keyword evidence="4" id="KW-0067">ATP-binding</keyword>
<name>A0ABQ8IFC1_9ROSI</name>
<dbReference type="Proteomes" id="UP000827721">
    <property type="component" value="Unassembled WGS sequence"/>
</dbReference>
<comment type="similarity">
    <text evidence="1">Belongs to the PPR family. P subfamily.</text>
</comment>
<dbReference type="NCBIfam" id="TIGR00756">
    <property type="entry name" value="PPR"/>
    <property type="match status" value="12"/>
</dbReference>
<feature type="repeat" description="PPR" evidence="3">
    <location>
        <begin position="865"/>
        <end position="899"/>
    </location>
</feature>
<dbReference type="PANTHER" id="PTHR47933">
    <property type="entry name" value="PENTATRICOPEPTIDE REPEAT-CONTAINING PROTEIN 1, MITOCHONDRIAL"/>
    <property type="match status" value="1"/>
</dbReference>
<proteinExistence type="inferred from homology"/>
<keyword evidence="9" id="KW-1185">Reference proteome</keyword>
<evidence type="ECO:0000313" key="8">
    <source>
        <dbReference type="EMBL" id="KAH7575198.1"/>
    </source>
</evidence>
<evidence type="ECO:0000256" key="4">
    <source>
        <dbReference type="PROSITE-ProRule" id="PRU10141"/>
    </source>
</evidence>
<feature type="domain" description="Protein kinase" evidence="7">
    <location>
        <begin position="140"/>
        <end position="411"/>
    </location>
</feature>
<feature type="repeat" description="PPR" evidence="3">
    <location>
        <begin position="795"/>
        <end position="829"/>
    </location>
</feature>
<evidence type="ECO:0000256" key="2">
    <source>
        <dbReference type="ARBA" id="ARBA00022737"/>
    </source>
</evidence>
<evidence type="ECO:0000259" key="7">
    <source>
        <dbReference type="PROSITE" id="PS50011"/>
    </source>
</evidence>
<dbReference type="InterPro" id="IPR017441">
    <property type="entry name" value="Protein_kinase_ATP_BS"/>
</dbReference>
<gene>
    <name evidence="8" type="ORF">JRO89_XS02G0061400</name>
</gene>
<feature type="repeat" description="PPR" evidence="3">
    <location>
        <begin position="655"/>
        <end position="689"/>
    </location>
</feature>
<feature type="transmembrane region" description="Helical" evidence="6">
    <location>
        <begin position="1175"/>
        <end position="1197"/>
    </location>
</feature>
<dbReference type="InterPro" id="IPR011992">
    <property type="entry name" value="EF-hand-dom_pair"/>
</dbReference>
<dbReference type="PROSITE" id="PS00107">
    <property type="entry name" value="PROTEIN_KINASE_ATP"/>
    <property type="match status" value="1"/>
</dbReference>
<keyword evidence="2" id="KW-0677">Repeat</keyword>
<feature type="region of interest" description="Disordered" evidence="5">
    <location>
        <begin position="1"/>
        <end position="49"/>
    </location>
</feature>
<dbReference type="InterPro" id="IPR051240">
    <property type="entry name" value="Mito_RNA-Proc/Resp"/>
</dbReference>
<evidence type="ECO:0000256" key="5">
    <source>
        <dbReference type="SAM" id="MobiDB-lite"/>
    </source>
</evidence>
<dbReference type="InterPro" id="IPR000719">
    <property type="entry name" value="Prot_kinase_dom"/>
</dbReference>
<feature type="repeat" description="PPR" evidence="3">
    <location>
        <begin position="760"/>
        <end position="794"/>
    </location>
</feature>
<dbReference type="Pfam" id="PF01535">
    <property type="entry name" value="PPR"/>
    <property type="match status" value="1"/>
</dbReference>
<feature type="repeat" description="PPR" evidence="3">
    <location>
        <begin position="900"/>
        <end position="934"/>
    </location>
</feature>
<feature type="repeat" description="PPR" evidence="3">
    <location>
        <begin position="970"/>
        <end position="1004"/>
    </location>
</feature>
<protein>
    <recommendedName>
        <fullName evidence="7">Protein kinase domain-containing protein</fullName>
    </recommendedName>
</protein>
<dbReference type="CDD" id="cd05117">
    <property type="entry name" value="STKc_CAMK"/>
    <property type="match status" value="1"/>
</dbReference>
<accession>A0ABQ8IFC1</accession>
<keyword evidence="6" id="KW-0812">Transmembrane</keyword>
<dbReference type="Pfam" id="PF13041">
    <property type="entry name" value="PPR_2"/>
    <property type="match status" value="7"/>
</dbReference>
<feature type="compositionally biased region" description="Low complexity" evidence="5">
    <location>
        <begin position="68"/>
        <end position="83"/>
    </location>
</feature>
<dbReference type="InterPro" id="IPR011990">
    <property type="entry name" value="TPR-like_helical_dom_sf"/>
</dbReference>
<feature type="repeat" description="PPR" evidence="3">
    <location>
        <begin position="1005"/>
        <end position="1039"/>
    </location>
</feature>
<feature type="repeat" description="PPR" evidence="3">
    <location>
        <begin position="1055"/>
        <end position="1089"/>
    </location>
</feature>
<dbReference type="PROSITE" id="PS50011">
    <property type="entry name" value="PROTEIN_KINASE_DOM"/>
    <property type="match status" value="1"/>
</dbReference>
<comment type="caution">
    <text evidence="8">The sequence shown here is derived from an EMBL/GenBank/DDBJ whole genome shotgun (WGS) entry which is preliminary data.</text>
</comment>
<dbReference type="SUPFAM" id="SSF56112">
    <property type="entry name" value="Protein kinase-like (PK-like)"/>
    <property type="match status" value="1"/>
</dbReference>
<dbReference type="Gene3D" id="3.30.200.20">
    <property type="entry name" value="Phosphorylase Kinase, domain 1"/>
    <property type="match status" value="1"/>
</dbReference>
<keyword evidence="6" id="KW-1133">Transmembrane helix</keyword>
<dbReference type="PROSITE" id="PS51375">
    <property type="entry name" value="PPR"/>
    <property type="match status" value="13"/>
</dbReference>
<dbReference type="Pfam" id="PF00069">
    <property type="entry name" value="Pkinase"/>
    <property type="match status" value="1"/>
</dbReference>
<feature type="repeat" description="PPR" evidence="3">
    <location>
        <begin position="690"/>
        <end position="724"/>
    </location>
</feature>
<dbReference type="Gene3D" id="1.10.510.10">
    <property type="entry name" value="Transferase(Phosphotransferase) domain 1"/>
    <property type="match status" value="1"/>
</dbReference>
<dbReference type="SUPFAM" id="SSF81901">
    <property type="entry name" value="HCP-like"/>
    <property type="match status" value="1"/>
</dbReference>
<feature type="binding site" evidence="4">
    <location>
        <position position="172"/>
    </location>
    <ligand>
        <name>ATP</name>
        <dbReference type="ChEBI" id="CHEBI:30616"/>
    </ligand>
</feature>
<evidence type="ECO:0000256" key="6">
    <source>
        <dbReference type="SAM" id="Phobius"/>
    </source>
</evidence>
<keyword evidence="4" id="KW-0547">Nucleotide-binding</keyword>
<sequence>MGACNSKPPRANPYAPRPPNDHIAPLSPPKDDDRQDAANQPHSSSPFFPFYTPSPAYLWKKSPAAAKTKAKSANSTPLAFFRRPFPPPSPAKHIRAVLRRRRQQQTKKDASTAAIPEAEEEEAVELDKRFGFSRELTSMLEVGEEVGRGHFGYTCCGRYKKGILKGQQVAVKIIHKAKMTTAIAVEDVRREVKILRALTGHNNLVQFYDAFEDHDNVYIVMELCEGGELLDRILSRGGKYSEDDAKAVLVQILNVVAFCHIQGVVHRDLKPESKFSYFLDQNFLYTSKDENSQLKAIDFGLSDFVRPDERLNDIVGSAYYVAPEVLHRAYGIEADVWSIGVIAYILLCGSRPFWAQTESGIFRAVLKADPSFDEGPWPSLSTEAKDFVKRLLNKDSRKRMTAAQALSHPWIRNFNRVKVPLDILVFKLMKAYMRSSSLRKAALKALSKTLTLDELFYLKEQFAQLEPDKNGSISLESIKKVGSDDKCNRCNEGISVHQLEALDRWEQHARCAYELFEKDGNRAIVIEELASVKLSPMLRIKKLRDELGLGPSIPPKKMLEMLLYMFHLLCLQSPTLVSVVAFRLLSKIEINNFNISIITRPFDLAVNLSDDDGTFVFSCLKDTCQFCDSSSGGDNWVQFAEKVYTEMVRSKISPNVFTYNILIRGFCVAGNIEMGLSFFSQMEKNGCLANVVTYNTLIDGYCKLRRIDKALELLRTMCVKGIEPNLISFNVIINGLCREGRLKETSGVLNEMTRKGFVPDEVTYNTLVNGHCKEGDFHQALVLHAEMVKNGLSPNVVTYTSLINSMCKAGNMNRAIEFFDQMHVRGLRPNQRTYTTLVDGFSQLGYVDEAYRVLNEMTDNGFVPSIVTYNALINGHCVVGKIEEAVGVIQNMIEKGLVPDVVSYSTIISGFCRNRELDKAFDIKREMVEKGVSPDAITYASLIQGLCYQGRLAEACDLFQEMLSIGLPPDEIAYTTLINAYCAEGDIKTAFHLHDEMIQKGFLPDVVTYSVLINGLNKQARTREAKRLLLKLFYNESVPSDVTYNTLIENCSNIEFKSVVALMKGFCMKGLMNEADKVLESMLQRNHKPTEAVYNVIIHGHCKGGNVKKAYDLYKEMVTSDFVPHTVTVIALVKALFSEGMSEELSQVIGNILRSSRLTDAELAKALLLQVMHGVAIVEDTILASLLVAAFLTTFSFKKSLRGSMMISWLQGWVKLNVDGSSRNNVLGVIAAKEVIRDYRKGWCSGFVLRRGKGSVL</sequence>
<dbReference type="PANTHER" id="PTHR47933:SF32">
    <property type="entry name" value="OS06G0152500 PROTEIN"/>
    <property type="match status" value="1"/>
</dbReference>
<evidence type="ECO:0000256" key="1">
    <source>
        <dbReference type="ARBA" id="ARBA00007626"/>
    </source>
</evidence>
<dbReference type="SUPFAM" id="SSF47473">
    <property type="entry name" value="EF-hand"/>
    <property type="match status" value="1"/>
</dbReference>
<dbReference type="Gene3D" id="1.10.238.10">
    <property type="entry name" value="EF-hand"/>
    <property type="match status" value="1"/>
</dbReference>
<dbReference type="InterPro" id="IPR011009">
    <property type="entry name" value="Kinase-like_dom_sf"/>
</dbReference>